<dbReference type="SUPFAM" id="SSF56849">
    <property type="entry name" value="delta-Endotoxin (insectocide), N-terminal domain"/>
    <property type="match status" value="1"/>
</dbReference>
<dbReference type="AlphaFoldDB" id="D3BIA6"/>
<dbReference type="EMBL" id="ADBJ01000037">
    <property type="protein sequence ID" value="EFA79006.1"/>
    <property type="molecule type" value="Genomic_DNA"/>
</dbReference>
<keyword evidence="2" id="KW-1185">Reference proteome</keyword>
<proteinExistence type="predicted"/>
<dbReference type="GO" id="GO:0090729">
    <property type="term" value="F:toxin activity"/>
    <property type="evidence" value="ECO:0007669"/>
    <property type="project" value="InterPro"/>
</dbReference>
<organism evidence="1 2">
    <name type="scientific">Heterostelium pallidum (strain ATCC 26659 / Pp 5 / PN500)</name>
    <name type="common">Cellular slime mold</name>
    <name type="synonym">Polysphondylium pallidum</name>
    <dbReference type="NCBI Taxonomy" id="670386"/>
    <lineage>
        <taxon>Eukaryota</taxon>
        <taxon>Amoebozoa</taxon>
        <taxon>Evosea</taxon>
        <taxon>Eumycetozoa</taxon>
        <taxon>Dictyostelia</taxon>
        <taxon>Acytosteliales</taxon>
        <taxon>Acytosteliaceae</taxon>
        <taxon>Heterostelium</taxon>
    </lineage>
</organism>
<protein>
    <submittedName>
        <fullName evidence="1">Uncharacterized protein</fullName>
    </submittedName>
</protein>
<dbReference type="InParanoid" id="D3BIA6"/>
<reference evidence="1 2" key="1">
    <citation type="journal article" date="2011" name="Genome Res.">
        <title>Phylogeny-wide analysis of social amoeba genomes highlights ancient origins for complex intercellular communication.</title>
        <authorList>
            <person name="Heidel A.J."/>
            <person name="Lawal H.M."/>
            <person name="Felder M."/>
            <person name="Schilde C."/>
            <person name="Helps N.R."/>
            <person name="Tunggal B."/>
            <person name="Rivero F."/>
            <person name="John U."/>
            <person name="Schleicher M."/>
            <person name="Eichinger L."/>
            <person name="Platzer M."/>
            <person name="Noegel A.A."/>
            <person name="Schaap P."/>
            <person name="Gloeckner G."/>
        </authorList>
    </citation>
    <scope>NUCLEOTIDE SEQUENCE [LARGE SCALE GENOMIC DNA]</scope>
    <source>
        <strain evidence="2">ATCC 26659 / Pp 5 / PN500</strain>
    </source>
</reference>
<gene>
    <name evidence="1" type="ORF">PPL_08474</name>
</gene>
<dbReference type="RefSeq" id="XP_020431130.1">
    <property type="nucleotide sequence ID" value="XM_020579291.1"/>
</dbReference>
<dbReference type="Proteomes" id="UP000001396">
    <property type="component" value="Unassembled WGS sequence"/>
</dbReference>
<dbReference type="GeneID" id="31363954"/>
<sequence>MGLHQRMIECYCSCRPNQASDPEAVWNSIPTNTQAAIDKSIDTAIYSLVQSELLGFSQLKDEYYFATMSDPVSTPEYISSVYISCVTQVIRQEQLFKNRSIPSNTLAFFISYADESNSVINTHIQSLFDVSTTQSPDLWNKVSDELNHFYMSLYPTGGSIGPVSHILLSNLTGVFNTPFWWINFESNTTKL</sequence>
<comment type="caution">
    <text evidence="1">The sequence shown here is derived from an EMBL/GenBank/DDBJ whole genome shotgun (WGS) entry which is preliminary data.</text>
</comment>
<evidence type="ECO:0000313" key="1">
    <source>
        <dbReference type="EMBL" id="EFA79006.1"/>
    </source>
</evidence>
<name>D3BIA6_HETP5</name>
<evidence type="ECO:0000313" key="2">
    <source>
        <dbReference type="Proteomes" id="UP000001396"/>
    </source>
</evidence>
<dbReference type="InterPro" id="IPR036716">
    <property type="entry name" value="Pest_crys_N_sf"/>
</dbReference>
<accession>D3BIA6</accession>